<dbReference type="EMBL" id="BBNO01000003">
    <property type="protein sequence ID" value="GAO08256.1"/>
    <property type="molecule type" value="Genomic_DNA"/>
</dbReference>
<accession>A0A0P4R5F4</accession>
<keyword evidence="2" id="KW-1185">Reference proteome</keyword>
<gene>
    <name evidence="1" type="ORF">TPA0598_03_07170</name>
</gene>
<organism evidence="1 2">
    <name type="scientific">Streptomyces lydicamycinicus</name>
    <dbReference type="NCBI Taxonomy" id="1546107"/>
    <lineage>
        <taxon>Bacteria</taxon>
        <taxon>Bacillati</taxon>
        <taxon>Actinomycetota</taxon>
        <taxon>Actinomycetes</taxon>
        <taxon>Kitasatosporales</taxon>
        <taxon>Streptomycetaceae</taxon>
        <taxon>Streptomyces</taxon>
    </lineage>
</organism>
<dbReference type="SUPFAM" id="SSF52540">
    <property type="entry name" value="P-loop containing nucleoside triphosphate hydrolases"/>
    <property type="match status" value="1"/>
</dbReference>
<reference evidence="2" key="1">
    <citation type="submission" date="2014-09" db="EMBL/GenBank/DDBJ databases">
        <title>Whole genome shotgun sequence of Streptomyces sp. NBRC 110027.</title>
        <authorList>
            <person name="Komaki H."/>
            <person name="Ichikawa N."/>
            <person name="Katano-Makiyama Y."/>
            <person name="Hosoyama A."/>
            <person name="Hashimoto M."/>
            <person name="Uohara A."/>
            <person name="Kitahashi Y."/>
            <person name="Ohji S."/>
            <person name="Kimura A."/>
            <person name="Yamazoe A."/>
            <person name="Igarashi Y."/>
            <person name="Fujita N."/>
        </authorList>
    </citation>
    <scope>NUCLEOTIDE SEQUENCE [LARGE SCALE GENOMIC DNA]</scope>
    <source>
        <strain evidence="2">NBRC 110027</strain>
    </source>
</reference>
<protein>
    <recommendedName>
        <fullName evidence="3">Adenylate kinase</fullName>
    </recommendedName>
</protein>
<dbReference type="Gene3D" id="3.40.50.300">
    <property type="entry name" value="P-loop containing nucleotide triphosphate hydrolases"/>
    <property type="match status" value="1"/>
</dbReference>
<dbReference type="AlphaFoldDB" id="A0A0P4R5F4"/>
<dbReference type="RefSeq" id="WP_158894401.1">
    <property type="nucleotide sequence ID" value="NZ_BBNO01000003.1"/>
</dbReference>
<evidence type="ECO:0008006" key="3">
    <source>
        <dbReference type="Google" id="ProtNLM"/>
    </source>
</evidence>
<evidence type="ECO:0000313" key="2">
    <source>
        <dbReference type="Proteomes" id="UP000048965"/>
    </source>
</evidence>
<evidence type="ECO:0000313" key="1">
    <source>
        <dbReference type="EMBL" id="GAO08256.1"/>
    </source>
</evidence>
<reference evidence="1 2" key="2">
    <citation type="journal article" date="2015" name="Stand. Genomic Sci.">
        <title>Draft genome sequence of marine-derived Streptomyces sp. TP-A0598, a producer of anti-MRSA antibiotic lydicamycins.</title>
        <authorList>
            <person name="Komaki H."/>
            <person name="Ichikawa N."/>
            <person name="Hosoyama A."/>
            <person name="Fujita N."/>
            <person name="Igarashi Y."/>
        </authorList>
    </citation>
    <scope>NUCLEOTIDE SEQUENCE [LARGE SCALE GENOMIC DNA]</scope>
    <source>
        <strain evidence="1 2">NBRC 110027</strain>
    </source>
</reference>
<dbReference type="OrthoDB" id="4276380at2"/>
<sequence length="182" mass="19406">MIYLIGGPPRVGKSTLAWMLLDRAGLPGCPTDALVSMLQRAAPEHGVRHGTHPDKAVPAQPFLIEFIRASAEALDDSDPEDGYVIEGDIVTPAAATAAAGLGLPLASVFLGNAKLTPEHLRTAPDWLEGADDTTYREIATWVRDQSTALREACAVSGHVYIELGTGDTQGLERAYSTLVEWT</sequence>
<dbReference type="InterPro" id="IPR027417">
    <property type="entry name" value="P-loop_NTPase"/>
</dbReference>
<dbReference type="Proteomes" id="UP000048965">
    <property type="component" value="Unassembled WGS sequence"/>
</dbReference>
<name>A0A0P4R5F4_9ACTN</name>
<comment type="caution">
    <text evidence="1">The sequence shown here is derived from an EMBL/GenBank/DDBJ whole genome shotgun (WGS) entry which is preliminary data.</text>
</comment>
<proteinExistence type="predicted"/>